<feature type="compositionally biased region" description="Polar residues" evidence="4">
    <location>
        <begin position="1"/>
        <end position="28"/>
    </location>
</feature>
<feature type="repeat" description="Filamin" evidence="3">
    <location>
        <begin position="1554"/>
        <end position="1649"/>
    </location>
</feature>
<feature type="repeat" description="Filamin" evidence="3">
    <location>
        <begin position="1933"/>
        <end position="2029"/>
    </location>
</feature>
<dbReference type="SUPFAM" id="SSF81296">
    <property type="entry name" value="E set domains"/>
    <property type="match status" value="21"/>
</dbReference>
<evidence type="ECO:0000256" key="3">
    <source>
        <dbReference type="PROSITE-ProRule" id="PRU00087"/>
    </source>
</evidence>
<feature type="repeat" description="Filamin" evidence="3">
    <location>
        <begin position="472"/>
        <end position="565"/>
    </location>
</feature>
<feature type="repeat" description="Filamin" evidence="3">
    <location>
        <begin position="193"/>
        <end position="292"/>
    </location>
</feature>
<sequence>MHSPNYRSSPLASPTGQVNGYGTTNSPSFRGISGSPVSVPIHHNSTIGNGLLKIHSPLNSPALRKSPSPLHSPAQSPGFHNISYSNSIDTTSNIKTVSQSNKKRESWETGNNKIQYPEDTKVYGDALQLLPLHRTSTIFLDSDVPLSQITVTITPPSKSPVPVKMTRSNGQHVNIYFTATEIGEHLIDIKIKDQRLPGSPFRSHGYNAQAIKVGKMPNGVVGQPVEFEIDGSNAGSGNLEILVNGGHVTSFVRNLGNQRFLASFVPHENLSHRVEMKFNGEVVAGSPWTVLVMSGGPGPKMAAIGEAVRLVPVDVTTIFQISAVGFSSDDITANIISPSKRTVSSSILSEGSGLFRIEFVPVEVGSHVVEVSIAGDKLPGGPLVAKAYNSSLIRVTDVSSGVVGQPCQFRVDASQAGEGQLEISINEGEVPNHVTVVGGGRCLVNFTPEHTKPHLIDIKFNGETVPGCPFVCSVADTSKVSVNLSSLELIPVNQPAKFHMTVDSSGSAELAVSVTGPHHELPVQVTGNVVSGFTGEFTPRTVGPHTISVLYNGQAVQGTPFTAKAYDASTVYVGPLPHGHVGSPLQFTVDASQAGEGNLEITISARGVNIPTQVQPQGNARFLVSFVPLEPTQHIISIHFNQEPVPGSPFTALVAGDFPVVSGNSLSTAQLGVDSHFTMSNVASSLDDIEVTVEGPNGQSVPAQVKDTGNQAARVEYCPRVVGEHKIAVSYRQVPVAGSPFICKVYDVNAIKVKPVAEGTVGQPVTFLVETSQAGPGNLEVTVNGGRVGTTAHTQGPHTYAISFTPRQPTLHTVDLKFNGKDVPGSPFSCDINDVGRVILPTEDKISVGKSSSFKVDCGSLGPPQIQIMSAMRNPLPVSVTQQGKTYVVSFVPKHVGDHSIEVKLSGNHVEGSPFLLKAYDPTKVKVTDINSGPVGKPVYFSINASEAGAGNLEIIVAVNGRNVPNYVQSEGNAKFRVNFKPKEAAPHSLSVRFNGEPIPGSPFTCEVYERGEVLVSGAGVKMCCAGLPTSLQVGAIENCDVRVTSSNGHRLPVRIDRDVAKGVTTAMYTPIEVGRHVINVEIDGHPVKGSPFYCNVYNVNNIRITGLGPAKVGKAVTFSVDATEAGEGTLELVISTHSSTVKAEVNAVSRGLYDVTFVPQLLQPHYVNITFNEHDVPGSPLRCEVTDGSTIKTTATARGEGLNAVILGSTAYFEVNPHTSESTTVEATVTGPDNKPVEITVEKLESGLYRCCYQPLIVGPHFVSVTQKLQPITKQPFTVQVFDPLSVKVFDISDAVCGSTATFKVDTKGAGSGALSVSIRVAGNELKHTLRELDTPNLYQVVYHPQMCIPHKIHVKYNGHYVAGCPLEIPVQDVGGLCATGIGLYQSTVGKITNFVIETNGQPADSFDVIVSGPGSIAVPVRCYQQKDGNLLAEFTPTLTGAYKIEVLHNSRGVRGSPYYCQVFDASRVKIENLVANTVAVNDNIAFKVNHKDAGFAELDVTVHSPVGHDLPLIVKNIAPDTDLVEMCPSLPGKYSFHITYGGLALPDSPLIFSVIEGGTARAWGSGLSRALQNTLAQFNISCVGVCPPTRPEVSITGPVGVHPSPLVTPKKQDQYEVTYTPTKVGMHDVTIMCNGKHISGSPFRVYVVCVDKIRVIGEPLPNRVTMTVHVPFKILLDLAQAGPGELTGECSGPQSSSLPVSIQQETPDSAQVTLSPKLAGPHTLSLNYAGFALPFSPLSMLAEAGNGGVRLILTGKGLASAICNQLAEFNIDGSQAGPGIPEVTLAGMKTDIKVALHNLGDNVFRATYTPTLPGAYLLNVMWSDRQVKGCPLKVTVTAMCDASKVICSGEGLGVGTVGKHIRSFIDTRSAGPGELSAHCVGPHKVAYCELYDHGDGTFTLNVKPQEAGRHTLTVKYGGIDVPGSPFVLKVCGAADASKVRVFGPGVQHGVLATFQSRFICDTRGAGAGQLSVRVRGPKGAFRVEMQRGSQKDRIIACKFDPTEPGDYRVEIKWAGESVPGSPFSVMIFDTQEELNRYLQGNQSPTSELYGSVAYSSGYAHITP</sequence>
<feature type="repeat" description="Filamin" evidence="3">
    <location>
        <begin position="848"/>
        <end position="919"/>
    </location>
</feature>
<dbReference type="Pfam" id="PF00630">
    <property type="entry name" value="Filamin"/>
    <property type="match status" value="20"/>
</dbReference>
<feature type="repeat" description="Filamin" evidence="3">
    <location>
        <begin position="1370"/>
        <end position="1464"/>
    </location>
</feature>
<feature type="region of interest" description="Disordered" evidence="4">
    <location>
        <begin position="1688"/>
        <end position="1708"/>
    </location>
</feature>
<name>A0ABD0YX99_9HEMI</name>
<feature type="repeat" description="Filamin" evidence="3">
    <location>
        <begin position="292"/>
        <end position="380"/>
    </location>
</feature>
<dbReference type="InterPro" id="IPR001298">
    <property type="entry name" value="Filamin/ABP280_rpt"/>
</dbReference>
<protein>
    <submittedName>
        <fullName evidence="5">Uncharacterized protein</fullName>
    </submittedName>
</protein>
<dbReference type="EMBL" id="JBFDAA010000001">
    <property type="protein sequence ID" value="KAL1140583.1"/>
    <property type="molecule type" value="Genomic_DNA"/>
</dbReference>
<dbReference type="SMART" id="SM00557">
    <property type="entry name" value="IG_FLMN"/>
    <property type="match status" value="21"/>
</dbReference>
<evidence type="ECO:0000313" key="5">
    <source>
        <dbReference type="EMBL" id="KAL1140583.1"/>
    </source>
</evidence>
<dbReference type="Proteomes" id="UP001558652">
    <property type="component" value="Unassembled WGS sequence"/>
</dbReference>
<feature type="repeat" description="Filamin" evidence="3">
    <location>
        <begin position="1293"/>
        <end position="1372"/>
    </location>
</feature>
<dbReference type="PROSITE" id="PS50194">
    <property type="entry name" value="FILAMIN_REPEAT"/>
    <property type="match status" value="21"/>
</dbReference>
<comment type="caution">
    <text evidence="5">The sequence shown here is derived from an EMBL/GenBank/DDBJ whole genome shotgun (WGS) entry which is preliminary data.</text>
</comment>
<organism evidence="5 6">
    <name type="scientific">Ranatra chinensis</name>
    <dbReference type="NCBI Taxonomy" id="642074"/>
    <lineage>
        <taxon>Eukaryota</taxon>
        <taxon>Metazoa</taxon>
        <taxon>Ecdysozoa</taxon>
        <taxon>Arthropoda</taxon>
        <taxon>Hexapoda</taxon>
        <taxon>Insecta</taxon>
        <taxon>Pterygota</taxon>
        <taxon>Neoptera</taxon>
        <taxon>Paraneoptera</taxon>
        <taxon>Hemiptera</taxon>
        <taxon>Heteroptera</taxon>
        <taxon>Panheteroptera</taxon>
        <taxon>Nepomorpha</taxon>
        <taxon>Nepidae</taxon>
        <taxon>Ranatrinae</taxon>
        <taxon>Ranatra</taxon>
    </lineage>
</organism>
<dbReference type="PANTHER" id="PTHR38537:SF13">
    <property type="entry name" value="JITTERBUG, ISOFORM N"/>
    <property type="match status" value="1"/>
</dbReference>
<dbReference type="InterPro" id="IPR044801">
    <property type="entry name" value="Filamin"/>
</dbReference>
<feature type="repeat" description="Filamin" evidence="3">
    <location>
        <begin position="1745"/>
        <end position="1838"/>
    </location>
</feature>
<comment type="similarity">
    <text evidence="1">Belongs to the filamin family.</text>
</comment>
<evidence type="ECO:0000256" key="2">
    <source>
        <dbReference type="ARBA" id="ARBA00022737"/>
    </source>
</evidence>
<feature type="repeat" description="Filamin" evidence="3">
    <location>
        <begin position="917"/>
        <end position="1008"/>
    </location>
</feature>
<feature type="repeat" description="Filamin" evidence="3">
    <location>
        <begin position="1006"/>
        <end position="1097"/>
    </location>
</feature>
<evidence type="ECO:0000256" key="4">
    <source>
        <dbReference type="SAM" id="MobiDB-lite"/>
    </source>
</evidence>
<reference evidence="5 6" key="1">
    <citation type="submission" date="2024-07" db="EMBL/GenBank/DDBJ databases">
        <title>Chromosome-level genome assembly of the water stick insect Ranatra chinensis (Heteroptera: Nepidae).</title>
        <authorList>
            <person name="Liu X."/>
        </authorList>
    </citation>
    <scope>NUCLEOTIDE SEQUENCE [LARGE SCALE GENOMIC DNA]</scope>
    <source>
        <strain evidence="5">Cailab_2021Rc</strain>
        <tissue evidence="5">Muscle</tissue>
    </source>
</reference>
<gene>
    <name evidence="5" type="ORF">AAG570_000513</name>
</gene>
<keyword evidence="6" id="KW-1185">Reference proteome</keyword>
<evidence type="ECO:0000313" key="6">
    <source>
        <dbReference type="Proteomes" id="UP001558652"/>
    </source>
</evidence>
<feature type="repeat" description="Filamin" evidence="3">
    <location>
        <begin position="1462"/>
        <end position="1556"/>
    </location>
</feature>
<feature type="repeat" description="Filamin" evidence="3">
    <location>
        <begin position="661"/>
        <end position="745"/>
    </location>
</feature>
<feature type="repeat" description="Filamin" evidence="3">
    <location>
        <begin position="756"/>
        <end position="832"/>
    </location>
</feature>
<dbReference type="FunFam" id="2.60.40.10:FF:001145">
    <property type="entry name" value="Jitterbug, isoform I"/>
    <property type="match status" value="1"/>
</dbReference>
<feature type="repeat" description="Filamin" evidence="3">
    <location>
        <begin position="1839"/>
        <end position="1932"/>
    </location>
</feature>
<proteinExistence type="inferred from homology"/>
<feature type="region of interest" description="Disordered" evidence="4">
    <location>
        <begin position="58"/>
        <end position="85"/>
    </location>
</feature>
<dbReference type="InterPro" id="IPR014756">
    <property type="entry name" value="Ig_E-set"/>
</dbReference>
<feature type="repeat" description="Filamin" evidence="3">
    <location>
        <begin position="377"/>
        <end position="474"/>
    </location>
</feature>
<dbReference type="PANTHER" id="PTHR38537">
    <property type="entry name" value="JITTERBUG, ISOFORM N"/>
    <property type="match status" value="1"/>
</dbReference>
<feature type="repeat" description="Filamin" evidence="3">
    <location>
        <begin position="1188"/>
        <end position="1282"/>
    </location>
</feature>
<feature type="repeat" description="Filamin" evidence="3">
    <location>
        <begin position="1107"/>
        <end position="1186"/>
    </location>
</feature>
<keyword evidence="2" id="KW-0677">Repeat</keyword>
<feature type="region of interest" description="Disordered" evidence="4">
    <location>
        <begin position="1"/>
        <end position="41"/>
    </location>
</feature>
<dbReference type="Gene3D" id="2.60.40.10">
    <property type="entry name" value="Immunoglobulins"/>
    <property type="match status" value="21"/>
</dbReference>
<dbReference type="InterPro" id="IPR013783">
    <property type="entry name" value="Ig-like_fold"/>
</dbReference>
<feature type="compositionally biased region" description="Polar residues" evidence="4">
    <location>
        <begin position="1694"/>
        <end position="1708"/>
    </location>
</feature>
<accession>A0ABD0YX99</accession>
<feature type="repeat" description="Filamin" evidence="3">
    <location>
        <begin position="1653"/>
        <end position="1744"/>
    </location>
</feature>
<feature type="repeat" description="Filamin" evidence="3">
    <location>
        <begin position="576"/>
        <end position="654"/>
    </location>
</feature>
<dbReference type="FunFam" id="2.60.40.10:FF:001473">
    <property type="entry name" value="Jitterbug, isoform C"/>
    <property type="match status" value="1"/>
</dbReference>
<dbReference type="InterPro" id="IPR017868">
    <property type="entry name" value="Filamin/ABP280_repeat-like"/>
</dbReference>
<feature type="repeat" description="Filamin" evidence="3">
    <location>
        <begin position="112"/>
        <end position="197"/>
    </location>
</feature>
<evidence type="ECO:0000256" key="1">
    <source>
        <dbReference type="ARBA" id="ARBA00009238"/>
    </source>
</evidence>